<dbReference type="EMBL" id="JABSTR010000008">
    <property type="protein sequence ID" value="KAH9378247.1"/>
    <property type="molecule type" value="Genomic_DNA"/>
</dbReference>
<evidence type="ECO:0000313" key="1">
    <source>
        <dbReference type="EMBL" id="KAH9378247.1"/>
    </source>
</evidence>
<sequence length="138" mass="15281">MEPRMLRSRIILGIRDKSLQQKLIAENPSYQKTIDICRTQEQGKEQFREISEAAETAHGTVVNVNAVAKKGDACGSCAYRTHRGERCPANRPEPAISAEGSTTSLRHASGAAFTKLSPARRKNYGNSAQTPTLFFFKR</sequence>
<keyword evidence="2" id="KW-1185">Reference proteome</keyword>
<proteinExistence type="predicted"/>
<comment type="caution">
    <text evidence="1">The sequence shown here is derived from an EMBL/GenBank/DDBJ whole genome shotgun (WGS) entry which is preliminary data.</text>
</comment>
<protein>
    <submittedName>
        <fullName evidence="1">Uncharacterized protein</fullName>
    </submittedName>
</protein>
<dbReference type="Proteomes" id="UP000821853">
    <property type="component" value="Unassembled WGS sequence"/>
</dbReference>
<gene>
    <name evidence="1" type="ORF">HPB48_016827</name>
</gene>
<organism evidence="1 2">
    <name type="scientific">Haemaphysalis longicornis</name>
    <name type="common">Bush tick</name>
    <dbReference type="NCBI Taxonomy" id="44386"/>
    <lineage>
        <taxon>Eukaryota</taxon>
        <taxon>Metazoa</taxon>
        <taxon>Ecdysozoa</taxon>
        <taxon>Arthropoda</taxon>
        <taxon>Chelicerata</taxon>
        <taxon>Arachnida</taxon>
        <taxon>Acari</taxon>
        <taxon>Parasitiformes</taxon>
        <taxon>Ixodida</taxon>
        <taxon>Ixodoidea</taxon>
        <taxon>Ixodidae</taxon>
        <taxon>Haemaphysalinae</taxon>
        <taxon>Haemaphysalis</taxon>
    </lineage>
</organism>
<dbReference type="AlphaFoldDB" id="A0A9J6GV26"/>
<name>A0A9J6GV26_HAELO</name>
<accession>A0A9J6GV26</accession>
<dbReference type="OrthoDB" id="6508866at2759"/>
<reference evidence="1 2" key="1">
    <citation type="journal article" date="2020" name="Cell">
        <title>Large-Scale Comparative Analyses of Tick Genomes Elucidate Their Genetic Diversity and Vector Capacities.</title>
        <authorList>
            <consortium name="Tick Genome and Microbiome Consortium (TIGMIC)"/>
            <person name="Jia N."/>
            <person name="Wang J."/>
            <person name="Shi W."/>
            <person name="Du L."/>
            <person name="Sun Y."/>
            <person name="Zhan W."/>
            <person name="Jiang J.F."/>
            <person name="Wang Q."/>
            <person name="Zhang B."/>
            <person name="Ji P."/>
            <person name="Bell-Sakyi L."/>
            <person name="Cui X.M."/>
            <person name="Yuan T.T."/>
            <person name="Jiang B.G."/>
            <person name="Yang W.F."/>
            <person name="Lam T.T."/>
            <person name="Chang Q.C."/>
            <person name="Ding S.J."/>
            <person name="Wang X.J."/>
            <person name="Zhu J.G."/>
            <person name="Ruan X.D."/>
            <person name="Zhao L."/>
            <person name="Wei J.T."/>
            <person name="Ye R.Z."/>
            <person name="Que T.C."/>
            <person name="Du C.H."/>
            <person name="Zhou Y.H."/>
            <person name="Cheng J.X."/>
            <person name="Dai P.F."/>
            <person name="Guo W.B."/>
            <person name="Han X.H."/>
            <person name="Huang E.J."/>
            <person name="Li L.F."/>
            <person name="Wei W."/>
            <person name="Gao Y.C."/>
            <person name="Liu J.Z."/>
            <person name="Shao H.Z."/>
            <person name="Wang X."/>
            <person name="Wang C.C."/>
            <person name="Yang T.C."/>
            <person name="Huo Q.B."/>
            <person name="Li W."/>
            <person name="Chen H.Y."/>
            <person name="Chen S.E."/>
            <person name="Zhou L.G."/>
            <person name="Ni X.B."/>
            <person name="Tian J.H."/>
            <person name="Sheng Y."/>
            <person name="Liu T."/>
            <person name="Pan Y.S."/>
            <person name="Xia L.Y."/>
            <person name="Li J."/>
            <person name="Zhao F."/>
            <person name="Cao W.C."/>
        </authorList>
    </citation>
    <scope>NUCLEOTIDE SEQUENCE [LARGE SCALE GENOMIC DNA]</scope>
    <source>
        <strain evidence="1">HaeL-2018</strain>
    </source>
</reference>
<dbReference type="VEuPathDB" id="VectorBase:HLOH_063666"/>
<evidence type="ECO:0000313" key="2">
    <source>
        <dbReference type="Proteomes" id="UP000821853"/>
    </source>
</evidence>